<evidence type="ECO:0000313" key="1">
    <source>
        <dbReference type="EMBL" id="BBX02266.1"/>
    </source>
</evidence>
<keyword evidence="2" id="KW-1185">Reference proteome</keyword>
<evidence type="ECO:0000313" key="2">
    <source>
        <dbReference type="Proteomes" id="UP000466681"/>
    </source>
</evidence>
<reference evidence="1 2" key="1">
    <citation type="journal article" date="2019" name="Emerg. Microbes Infect.">
        <title>Comprehensive subspecies identification of 175 nontuberculous mycobacteria species based on 7547 genomic profiles.</title>
        <authorList>
            <person name="Matsumoto Y."/>
            <person name="Kinjo T."/>
            <person name="Motooka D."/>
            <person name="Nabeya D."/>
            <person name="Jung N."/>
            <person name="Uechi K."/>
            <person name="Horii T."/>
            <person name="Iida T."/>
            <person name="Fujita J."/>
            <person name="Nakamura S."/>
        </authorList>
    </citation>
    <scope>NUCLEOTIDE SEQUENCE [LARGE SCALE GENOMIC DNA]</scope>
    <source>
        <strain evidence="1 2">JCM 6375</strain>
    </source>
</reference>
<dbReference type="EMBL" id="AP022560">
    <property type="protein sequence ID" value="BBX02266.1"/>
    <property type="molecule type" value="Genomic_DNA"/>
</dbReference>
<dbReference type="Proteomes" id="UP000466681">
    <property type="component" value="Chromosome"/>
</dbReference>
<sequence length="73" mass="8230">MSVRGVLVCYRSTDTGPIAAEWTYWDSPEEARRAEAELTPCSELCCRTHSVVGVDPQVPVRRGGRPRREDVIR</sequence>
<proteinExistence type="predicted"/>
<dbReference type="AlphaFoldDB" id="A0AAD1M7B0"/>
<organism evidence="1 2">
    <name type="scientific">Mycolicibacterium moriokaense</name>
    <dbReference type="NCBI Taxonomy" id="39691"/>
    <lineage>
        <taxon>Bacteria</taxon>
        <taxon>Bacillati</taxon>
        <taxon>Actinomycetota</taxon>
        <taxon>Actinomycetes</taxon>
        <taxon>Mycobacteriales</taxon>
        <taxon>Mycobacteriaceae</taxon>
        <taxon>Mycolicibacterium</taxon>
    </lineage>
</organism>
<dbReference type="KEGG" id="mmor:MMOR_32020"/>
<dbReference type="RefSeq" id="WP_133056599.1">
    <property type="nucleotide sequence ID" value="NZ_AP022560.1"/>
</dbReference>
<protein>
    <submittedName>
        <fullName evidence="1">Uncharacterized protein</fullName>
    </submittedName>
</protein>
<accession>A0AAD1M7B0</accession>
<name>A0AAD1M7B0_9MYCO</name>
<gene>
    <name evidence="1" type="ORF">MMOR_32020</name>
</gene>